<keyword evidence="6 10" id="KW-1133">Transmembrane helix</keyword>
<evidence type="ECO:0000256" key="8">
    <source>
        <dbReference type="ARBA" id="ARBA00023170"/>
    </source>
</evidence>
<comment type="subcellular location">
    <subcellularLocation>
        <location evidence="1 10">Cell membrane</location>
        <topology evidence="1 10">Multi-pass membrane protein</topology>
    </subcellularLocation>
</comment>
<reference evidence="11" key="1">
    <citation type="journal article" date="2018" name="Front. Physiol.">
        <title>Differential Expression Analysis of Olfactory Genes Based on a Combination of Sequencing Platforms and Behavioral Investigations in Aphidius gifuensis.</title>
        <authorList>
            <person name="Fan J."/>
            <person name="Zhang Q."/>
            <person name="Xu Q."/>
            <person name="Xue W."/>
            <person name="Han Z."/>
            <person name="Sun J."/>
            <person name="Chen J."/>
        </authorList>
    </citation>
    <scope>NUCLEOTIDE SEQUENCE</scope>
</reference>
<keyword evidence="3 10" id="KW-0716">Sensory transduction</keyword>
<sequence>MKVTPEIAVKFTKITNCFMLIWQPKNKYEKYLFEFLWWFCVIDAFFVLLTLIGAIIKYSSDTLIAMKTAIFMSGVVNFLIKISITKINRQYNHEISIKLDFYLKTANKNQRIILQNYVDKSWFFHAYMTWSYYIASILFLIGPLFLPQKLPNDAVYPFSTEPLLTFTIIYAQDILVGFQISAGLVLDCQAALYLWFSGALFEILALEINNIKNYKQLKDYVKKHHDLILFTEKIIKTVSGIAFTTISMTIIGIVLGSIILASNQPATVKLQFTVLVLSASINILVCARAADNLIVTSSDVMVNSLYNFPWYKLSTDAKKIIQIMMQRTQKPITISLSGFVGSLSYQYYASFVSTAVSYFTTLRIMLEL</sequence>
<feature type="transmembrane region" description="Helical" evidence="10">
    <location>
        <begin position="166"/>
        <end position="186"/>
    </location>
</feature>
<dbReference type="PANTHER" id="PTHR21137">
    <property type="entry name" value="ODORANT RECEPTOR"/>
    <property type="match status" value="1"/>
</dbReference>
<comment type="similarity">
    <text evidence="10">Belongs to the insect chemoreceptor superfamily. Heteromeric odorant receptor channel (TC 1.A.69) family.</text>
</comment>
<dbReference type="AlphaFoldDB" id="A0A3S9LWC0"/>
<keyword evidence="7 10" id="KW-0472">Membrane</keyword>
<feature type="transmembrane region" description="Helical" evidence="10">
    <location>
        <begin position="35"/>
        <end position="56"/>
    </location>
</feature>
<dbReference type="GO" id="GO:0007165">
    <property type="term" value="P:signal transduction"/>
    <property type="evidence" value="ECO:0007669"/>
    <property type="project" value="UniProtKB-KW"/>
</dbReference>
<evidence type="ECO:0000256" key="6">
    <source>
        <dbReference type="ARBA" id="ARBA00022989"/>
    </source>
</evidence>
<feature type="transmembrane region" description="Helical" evidence="10">
    <location>
        <begin position="272"/>
        <end position="290"/>
    </location>
</feature>
<feature type="transmembrane region" description="Helical" evidence="10">
    <location>
        <begin position="122"/>
        <end position="146"/>
    </location>
</feature>
<evidence type="ECO:0000256" key="1">
    <source>
        <dbReference type="ARBA" id="ARBA00004651"/>
    </source>
</evidence>
<evidence type="ECO:0000256" key="3">
    <source>
        <dbReference type="ARBA" id="ARBA00022606"/>
    </source>
</evidence>
<dbReference type="GO" id="GO:0005886">
    <property type="term" value="C:plasma membrane"/>
    <property type="evidence" value="ECO:0007669"/>
    <property type="project" value="UniProtKB-SubCell"/>
</dbReference>
<evidence type="ECO:0000256" key="4">
    <source>
        <dbReference type="ARBA" id="ARBA00022692"/>
    </source>
</evidence>
<dbReference type="Pfam" id="PF02949">
    <property type="entry name" value="7tm_6"/>
    <property type="match status" value="1"/>
</dbReference>
<dbReference type="InterPro" id="IPR004117">
    <property type="entry name" value="7tm6_olfct_rcpt"/>
</dbReference>
<dbReference type="EMBL" id="MK048987">
    <property type="protein sequence ID" value="AZQ24928.1"/>
    <property type="molecule type" value="mRNA"/>
</dbReference>
<dbReference type="OrthoDB" id="7552653at2759"/>
<accession>A0A3S9LWC0</accession>
<feature type="transmembrane region" description="Helical" evidence="10">
    <location>
        <begin position="345"/>
        <end position="366"/>
    </location>
</feature>
<evidence type="ECO:0000256" key="9">
    <source>
        <dbReference type="ARBA" id="ARBA00023224"/>
    </source>
</evidence>
<evidence type="ECO:0000256" key="7">
    <source>
        <dbReference type="ARBA" id="ARBA00023136"/>
    </source>
</evidence>
<evidence type="ECO:0000313" key="11">
    <source>
        <dbReference type="EMBL" id="AZQ24928.1"/>
    </source>
</evidence>
<keyword evidence="9 10" id="KW-0807">Transducer</keyword>
<dbReference type="GO" id="GO:0004984">
    <property type="term" value="F:olfactory receptor activity"/>
    <property type="evidence" value="ECO:0007669"/>
    <property type="project" value="InterPro"/>
</dbReference>
<feature type="transmembrane region" description="Helical" evidence="10">
    <location>
        <begin position="240"/>
        <end position="260"/>
    </location>
</feature>
<organism evidence="11">
    <name type="scientific">Aphidius gifuensis</name>
    <name type="common">Parasitoid wasp</name>
    <dbReference type="NCBI Taxonomy" id="684658"/>
    <lineage>
        <taxon>Eukaryota</taxon>
        <taxon>Metazoa</taxon>
        <taxon>Ecdysozoa</taxon>
        <taxon>Arthropoda</taxon>
        <taxon>Hexapoda</taxon>
        <taxon>Insecta</taxon>
        <taxon>Pterygota</taxon>
        <taxon>Neoptera</taxon>
        <taxon>Endopterygota</taxon>
        <taxon>Hymenoptera</taxon>
        <taxon>Apocrita</taxon>
        <taxon>Ichneumonoidea</taxon>
        <taxon>Braconidae</taxon>
        <taxon>Aphidiinae</taxon>
        <taxon>Aphidius</taxon>
    </lineage>
</organism>
<dbReference type="GO" id="GO:0005549">
    <property type="term" value="F:odorant binding"/>
    <property type="evidence" value="ECO:0007669"/>
    <property type="project" value="InterPro"/>
</dbReference>
<evidence type="ECO:0000256" key="10">
    <source>
        <dbReference type="RuleBase" id="RU351113"/>
    </source>
</evidence>
<keyword evidence="2" id="KW-1003">Cell membrane</keyword>
<keyword evidence="4 10" id="KW-0812">Transmembrane</keyword>
<name>A0A3S9LWC0_APHGI</name>
<protein>
    <recommendedName>
        <fullName evidence="10">Odorant receptor</fullName>
    </recommendedName>
</protein>
<evidence type="ECO:0000256" key="5">
    <source>
        <dbReference type="ARBA" id="ARBA00022725"/>
    </source>
</evidence>
<keyword evidence="5 10" id="KW-0552">Olfaction</keyword>
<evidence type="ECO:0000256" key="2">
    <source>
        <dbReference type="ARBA" id="ARBA00022475"/>
    </source>
</evidence>
<proteinExistence type="evidence at transcript level"/>
<feature type="transmembrane region" description="Helical" evidence="10">
    <location>
        <begin position="62"/>
        <end position="80"/>
    </location>
</feature>
<dbReference type="PANTHER" id="PTHR21137:SF35">
    <property type="entry name" value="ODORANT RECEPTOR 19A-RELATED"/>
    <property type="match status" value="1"/>
</dbReference>
<keyword evidence="8 10" id="KW-0675">Receptor</keyword>